<evidence type="ECO:0000256" key="1">
    <source>
        <dbReference type="SAM" id="SignalP"/>
    </source>
</evidence>
<evidence type="ECO:0000313" key="3">
    <source>
        <dbReference type="EMBL" id="TCL44144.1"/>
    </source>
</evidence>
<dbReference type="AlphaFoldDB" id="A0A9X8UKW4"/>
<dbReference type="InterPro" id="IPR046240">
    <property type="entry name" value="DUF6273"/>
</dbReference>
<organism evidence="3 4">
    <name type="scientific">Harryflintia acetispora</name>
    <dbReference type="NCBI Taxonomy" id="1849041"/>
    <lineage>
        <taxon>Bacteria</taxon>
        <taxon>Bacillati</taxon>
        <taxon>Bacillota</taxon>
        <taxon>Clostridia</taxon>
        <taxon>Eubacteriales</taxon>
        <taxon>Oscillospiraceae</taxon>
        <taxon>Harryflintia</taxon>
    </lineage>
</organism>
<evidence type="ECO:0000313" key="4">
    <source>
        <dbReference type="Proteomes" id="UP000294682"/>
    </source>
</evidence>
<comment type="caution">
    <text evidence="3">The sequence shown here is derived from an EMBL/GenBank/DDBJ whole genome shotgun (WGS) entry which is preliminary data.</text>
</comment>
<gene>
    <name evidence="3" type="ORF">EDD78_103182</name>
</gene>
<dbReference type="EMBL" id="SLUK01000003">
    <property type="protein sequence ID" value="TCL44144.1"/>
    <property type="molecule type" value="Genomic_DNA"/>
</dbReference>
<evidence type="ECO:0000259" key="2">
    <source>
        <dbReference type="Pfam" id="PF19789"/>
    </source>
</evidence>
<keyword evidence="1" id="KW-0732">Signal</keyword>
<name>A0A9X8UKW4_9FIRM</name>
<accession>A0A9X8UKW4</accession>
<sequence length="426" mass="45728">MKKWGMALLCALSLALPAAAQEQGAQWGFTIPVTIRDTRIGGCRIWAAPYREGGEPADPGFEDAPVALEVPVERYGAVQEVFLPGGTPPSADATYKIWIQPVPKPAYLGLNLPGTATAVYQYYCVQQLQLPEVLYVPQGKELVLTAAALPAYTTAPITWAVNDPQGNITAVEQPQQGNTSSMSVTGNAAGGEATVTASAGSESAACTVKVIHSSEQVKAGDGERPLTYPDTVGGYSWYIVDVDEEMGYYTLLCKSELFSGVNFGGSSDWFTSTARSSFHGIYQKMSAEEKAHVVPVNCDGEAGYTPSAGAVGSLQDYVWLPTAAQVAGCPSQIPIANQSYSSYAAAGHTVGERAYRERLLWFTGKTTQAQMKEVYGNSKLNSWLRSPFTSSKATLTCINALGMLSYRDYDKARTDMSVRPAMVWRP</sequence>
<reference evidence="3 4" key="1">
    <citation type="submission" date="2019-03" db="EMBL/GenBank/DDBJ databases">
        <title>Genomic Encyclopedia of Type Strains, Phase IV (KMG-IV): sequencing the most valuable type-strain genomes for metagenomic binning, comparative biology and taxonomic classification.</title>
        <authorList>
            <person name="Goeker M."/>
        </authorList>
    </citation>
    <scope>NUCLEOTIDE SEQUENCE [LARGE SCALE GENOMIC DNA]</scope>
    <source>
        <strain evidence="3 4">DSM 100433</strain>
    </source>
</reference>
<feature type="chain" id="PRO_5040952178" description="DUF6273 domain-containing protein" evidence="1">
    <location>
        <begin position="21"/>
        <end position="426"/>
    </location>
</feature>
<proteinExistence type="predicted"/>
<dbReference type="Proteomes" id="UP000294682">
    <property type="component" value="Unassembled WGS sequence"/>
</dbReference>
<protein>
    <recommendedName>
        <fullName evidence="2">DUF6273 domain-containing protein</fullName>
    </recommendedName>
</protein>
<dbReference type="RefSeq" id="WP_132084241.1">
    <property type="nucleotide sequence ID" value="NZ_SLUK01000003.1"/>
</dbReference>
<feature type="domain" description="DUF6273" evidence="2">
    <location>
        <begin position="280"/>
        <end position="422"/>
    </location>
</feature>
<feature type="signal peptide" evidence="1">
    <location>
        <begin position="1"/>
        <end position="20"/>
    </location>
</feature>
<keyword evidence="4" id="KW-1185">Reference proteome</keyword>
<dbReference type="Pfam" id="PF19789">
    <property type="entry name" value="DUF6273"/>
    <property type="match status" value="1"/>
</dbReference>
<dbReference type="Gene3D" id="2.60.40.1080">
    <property type="match status" value="1"/>
</dbReference>